<dbReference type="InterPro" id="IPR021139">
    <property type="entry name" value="NYN"/>
</dbReference>
<proteinExistence type="predicted"/>
<evidence type="ECO:0000313" key="2">
    <source>
        <dbReference type="EMBL" id="ALX03876.1"/>
    </source>
</evidence>
<keyword evidence="3" id="KW-1185">Reference proteome</keyword>
<dbReference type="AlphaFoldDB" id="A0A0U4B7N9"/>
<sequence length="183" mass="20804">MERRTYVLVDGENIDATLGQSILGRRPHPHERPRWDRVLSFVASEWDQPTQGLFFIAANGEVPMSFVQALTAMDFRPVLLSGTPDQKVVDIAIQRTLEALAEREDDVVLASNDGDFVPQLGALVGTRRTALLAFREMRSSAFVPLVERGLEFYDLEYDVRAFNEELPRIRVVPIEEFDPLQFL</sequence>
<accession>A0A0U4B7N9</accession>
<gene>
    <name evidence="2" type="ORF">AERYTH_03750</name>
</gene>
<dbReference type="EMBL" id="CP011502">
    <property type="protein sequence ID" value="ALX03876.1"/>
    <property type="molecule type" value="Genomic_DNA"/>
</dbReference>
<dbReference type="PATRIC" id="fig|2041.4.peg.783"/>
<protein>
    <submittedName>
        <fullName evidence="2">Nuclease</fullName>
    </submittedName>
</protein>
<dbReference type="KEGG" id="aer:AERYTH_03750"/>
<evidence type="ECO:0000313" key="3">
    <source>
        <dbReference type="Proteomes" id="UP000067689"/>
    </source>
</evidence>
<evidence type="ECO:0000259" key="1">
    <source>
        <dbReference type="Pfam" id="PF01936"/>
    </source>
</evidence>
<dbReference type="OrthoDB" id="4772393at2"/>
<dbReference type="Gene3D" id="3.40.50.1010">
    <property type="entry name" value="5'-nuclease"/>
    <property type="match status" value="1"/>
</dbReference>
<dbReference type="RefSeq" id="WP_067854813.1">
    <property type="nucleotide sequence ID" value="NZ_CP011502.1"/>
</dbReference>
<organism evidence="2 3">
    <name type="scientific">Aeromicrobium erythreum</name>
    <dbReference type="NCBI Taxonomy" id="2041"/>
    <lineage>
        <taxon>Bacteria</taxon>
        <taxon>Bacillati</taxon>
        <taxon>Actinomycetota</taxon>
        <taxon>Actinomycetes</taxon>
        <taxon>Propionibacteriales</taxon>
        <taxon>Nocardioidaceae</taxon>
        <taxon>Aeromicrobium</taxon>
    </lineage>
</organism>
<dbReference type="STRING" id="2041.AERYTH_03750"/>
<feature type="domain" description="NYN" evidence="1">
    <location>
        <begin position="4"/>
        <end position="142"/>
    </location>
</feature>
<dbReference type="GO" id="GO:0004540">
    <property type="term" value="F:RNA nuclease activity"/>
    <property type="evidence" value="ECO:0007669"/>
    <property type="project" value="InterPro"/>
</dbReference>
<name>A0A0U4B7N9_9ACTN</name>
<dbReference type="Proteomes" id="UP000067689">
    <property type="component" value="Chromosome"/>
</dbReference>
<dbReference type="Pfam" id="PF01936">
    <property type="entry name" value="NYN"/>
    <property type="match status" value="1"/>
</dbReference>
<reference evidence="2 3" key="1">
    <citation type="journal article" date="1991" name="Int. J. Syst. Bacteriol.">
        <title>Description of the erythromycin-producing bacterium Arthrobacter sp. strain NRRL B-3381 as Aeromicrobium erythreum gen. nov., sp. nov.</title>
        <authorList>
            <person name="Miller E.S."/>
            <person name="Woese C.R."/>
            <person name="Brenner S."/>
        </authorList>
    </citation>
    <scope>NUCLEOTIDE SEQUENCE [LARGE SCALE GENOMIC DNA]</scope>
    <source>
        <strain evidence="2 3">AR18</strain>
    </source>
</reference>